<feature type="domain" description="ATP-grasp" evidence="3">
    <location>
        <begin position="476"/>
        <end position="512"/>
    </location>
</feature>
<dbReference type="Gene3D" id="3.30.470.20">
    <property type="entry name" value="ATP-grasp fold, B domain"/>
    <property type="match status" value="1"/>
</dbReference>
<dbReference type="Gene3D" id="3.40.50.720">
    <property type="entry name" value="NAD(P)-binding Rossmann-like Domain"/>
    <property type="match status" value="1"/>
</dbReference>
<evidence type="ECO:0000256" key="1">
    <source>
        <dbReference type="ARBA" id="ARBA00022532"/>
    </source>
</evidence>
<dbReference type="SUPFAM" id="SSF51735">
    <property type="entry name" value="NAD(P)-binding Rossmann-fold domains"/>
    <property type="match status" value="1"/>
</dbReference>
<dbReference type="OrthoDB" id="9807426at2"/>
<name>A0A562NHQ0_9RHOB</name>
<dbReference type="InterPro" id="IPR016102">
    <property type="entry name" value="Succinyl-CoA_synth-like"/>
</dbReference>
<dbReference type="PROSITE" id="PS50975">
    <property type="entry name" value="ATP_GRASP"/>
    <property type="match status" value="1"/>
</dbReference>
<dbReference type="RefSeq" id="WP_145398998.1">
    <property type="nucleotide sequence ID" value="NZ_VLKU01000009.1"/>
</dbReference>
<protein>
    <submittedName>
        <fullName evidence="4">Acyl-CoA synthetase (NDP forming)</fullName>
    </submittedName>
</protein>
<comment type="caution">
    <text evidence="4">The sequence shown here is derived from an EMBL/GenBank/DDBJ whole genome shotgun (WGS) entry which is preliminary data.</text>
</comment>
<dbReference type="Proteomes" id="UP000316225">
    <property type="component" value="Unassembled WGS sequence"/>
</dbReference>
<keyword evidence="2" id="KW-0547">Nucleotide-binding</keyword>
<dbReference type="InterPro" id="IPR013815">
    <property type="entry name" value="ATP_grasp_subdomain_1"/>
</dbReference>
<dbReference type="PANTHER" id="PTHR42793">
    <property type="entry name" value="COA BINDING DOMAIN CONTAINING PROTEIN"/>
    <property type="match status" value="1"/>
</dbReference>
<dbReference type="Pfam" id="PF13607">
    <property type="entry name" value="Succ_CoA_lig"/>
    <property type="match status" value="1"/>
</dbReference>
<dbReference type="SUPFAM" id="SSF52210">
    <property type="entry name" value="Succinyl-CoA synthetase domains"/>
    <property type="match status" value="2"/>
</dbReference>
<dbReference type="EMBL" id="VLKU01000009">
    <property type="protein sequence ID" value="TWI31451.1"/>
    <property type="molecule type" value="Genomic_DNA"/>
</dbReference>
<dbReference type="InterPro" id="IPR032875">
    <property type="entry name" value="Succ_CoA_lig_flav_dom"/>
</dbReference>
<dbReference type="GO" id="GO:0005524">
    <property type="term" value="F:ATP binding"/>
    <property type="evidence" value="ECO:0007669"/>
    <property type="project" value="UniProtKB-UniRule"/>
</dbReference>
<evidence type="ECO:0000259" key="3">
    <source>
        <dbReference type="PROSITE" id="PS50975"/>
    </source>
</evidence>
<proteinExistence type="predicted"/>
<organism evidence="4 5">
    <name type="scientific">Paracoccus sulfuroxidans</name>
    <dbReference type="NCBI Taxonomy" id="384678"/>
    <lineage>
        <taxon>Bacteria</taxon>
        <taxon>Pseudomonadati</taxon>
        <taxon>Pseudomonadota</taxon>
        <taxon>Alphaproteobacteria</taxon>
        <taxon>Rhodobacterales</taxon>
        <taxon>Paracoccaceae</taxon>
        <taxon>Paracoccus</taxon>
    </lineage>
</organism>
<dbReference type="PANTHER" id="PTHR42793:SF4">
    <property type="entry name" value="BLL6376 PROTEIN"/>
    <property type="match status" value="1"/>
</dbReference>
<dbReference type="GO" id="GO:0046872">
    <property type="term" value="F:metal ion binding"/>
    <property type="evidence" value="ECO:0007669"/>
    <property type="project" value="InterPro"/>
</dbReference>
<keyword evidence="1" id="KW-0816">Tricarboxylic acid cycle</keyword>
<dbReference type="Gene3D" id="3.30.1490.20">
    <property type="entry name" value="ATP-grasp fold, A domain"/>
    <property type="match status" value="1"/>
</dbReference>
<dbReference type="InterPro" id="IPR003781">
    <property type="entry name" value="CoA-bd"/>
</dbReference>
<evidence type="ECO:0000313" key="4">
    <source>
        <dbReference type="EMBL" id="TWI31451.1"/>
    </source>
</evidence>
<evidence type="ECO:0000256" key="2">
    <source>
        <dbReference type="PROSITE-ProRule" id="PRU00409"/>
    </source>
</evidence>
<sequence>MERLFRPRSIAVIGGGLWAQNIVRECRRIGFQGDVWPVHPTQTEVAGLPAFPTVSALPGVLDAAYIAVNREATISVMRELSTIGAGGAVCLAAGFREAAAELDDGADLQDALIAAAGEMPFLGPNCYGIINALDGAALWPDQHGMVRVESGVAIVTQSSNIAINVTMQRRGLPIAYAVTAGNQARVSLSQIGREVLRDPRVTALGLHIEGIGDLDDFQQLAEFALEIGKPVVALKVGASDQAQAATVSHTASLAGSDAASRALLKRLGVIQVDSLAVMVETLKLLHVAGRLPSNRIASLSCSGGEASLMADGGLAAGVEFPALNTRQKAGLREVLGPKVALSNPLDYHTYIWGNRQALTATFRATVDPSLAMVCVVLDYPRLDRCTAKEWQDVLDALQDTQDLGVPLGLIASLPENMPEDIAEDCVRRGITPFNGMPEALAAIAAAAQPVPVHRERVWSPGGEPKGLQTLAEGEAKAALAVHGLCTPRTQRVVTANEAAKAAEAMGFPVVLKGEGFAHKTEAGAVALNLISGEQVFAAAERMGARSYLVEQMIGGVVTELLVGVTRDQVHGYLLTLGAGGVMTEVWKDSTNLLLPVTGDDIREALTRLRIWQVLQGWRGAPGADLDAIVAQVLAVQDYVRATPGLSEVEINPLLCLPDGAVAVDALIRKGEP</sequence>
<keyword evidence="5" id="KW-1185">Reference proteome</keyword>
<evidence type="ECO:0000313" key="5">
    <source>
        <dbReference type="Proteomes" id="UP000316225"/>
    </source>
</evidence>
<dbReference type="AlphaFoldDB" id="A0A562NHQ0"/>
<dbReference type="InterPro" id="IPR036291">
    <property type="entry name" value="NAD(P)-bd_dom_sf"/>
</dbReference>
<dbReference type="SUPFAM" id="SSF56059">
    <property type="entry name" value="Glutathione synthetase ATP-binding domain-like"/>
    <property type="match status" value="1"/>
</dbReference>
<dbReference type="FunFam" id="3.40.50.261:FF:000021">
    <property type="entry name" value="Acetyl-CoA synthetase, putative"/>
    <property type="match status" value="1"/>
</dbReference>
<dbReference type="Pfam" id="PF13549">
    <property type="entry name" value="ATP-grasp_5"/>
    <property type="match status" value="1"/>
</dbReference>
<dbReference type="SMART" id="SM00881">
    <property type="entry name" value="CoA_binding"/>
    <property type="match status" value="1"/>
</dbReference>
<keyword evidence="2" id="KW-0067">ATP-binding</keyword>
<gene>
    <name evidence="4" type="ORF">IQ24_02902</name>
</gene>
<dbReference type="InterPro" id="IPR011761">
    <property type="entry name" value="ATP-grasp"/>
</dbReference>
<reference evidence="4 5" key="1">
    <citation type="journal article" date="2015" name="Stand. Genomic Sci.">
        <title>Genomic Encyclopedia of Bacterial and Archaeal Type Strains, Phase III: the genomes of soil and plant-associated and newly described type strains.</title>
        <authorList>
            <person name="Whitman W.B."/>
            <person name="Woyke T."/>
            <person name="Klenk H.P."/>
            <person name="Zhou Y."/>
            <person name="Lilburn T.G."/>
            <person name="Beck B.J."/>
            <person name="De Vos P."/>
            <person name="Vandamme P."/>
            <person name="Eisen J.A."/>
            <person name="Garrity G."/>
            <person name="Hugenholtz P."/>
            <person name="Kyrpides N.C."/>
        </authorList>
    </citation>
    <scope>NUCLEOTIDE SEQUENCE [LARGE SCALE GENOMIC DNA]</scope>
    <source>
        <strain evidence="4 5">CGMCC 1.5364</strain>
    </source>
</reference>
<dbReference type="GO" id="GO:0006099">
    <property type="term" value="P:tricarboxylic acid cycle"/>
    <property type="evidence" value="ECO:0007669"/>
    <property type="project" value="UniProtKB-KW"/>
</dbReference>
<dbReference type="Gene3D" id="3.40.50.261">
    <property type="entry name" value="Succinyl-CoA synthetase domains"/>
    <property type="match status" value="2"/>
</dbReference>
<dbReference type="Pfam" id="PF13380">
    <property type="entry name" value="CoA_binding_2"/>
    <property type="match status" value="1"/>
</dbReference>
<accession>A0A562NHQ0</accession>